<evidence type="ECO:0000313" key="3">
    <source>
        <dbReference type="Proteomes" id="UP001064632"/>
    </source>
</evidence>
<organism evidence="2 3">
    <name type="scientific">Tahibacter amnicola</name>
    <dbReference type="NCBI Taxonomy" id="2976241"/>
    <lineage>
        <taxon>Bacteria</taxon>
        <taxon>Pseudomonadati</taxon>
        <taxon>Pseudomonadota</taxon>
        <taxon>Gammaproteobacteria</taxon>
        <taxon>Lysobacterales</taxon>
        <taxon>Rhodanobacteraceae</taxon>
        <taxon>Tahibacter</taxon>
    </lineage>
</organism>
<evidence type="ECO:0000256" key="1">
    <source>
        <dbReference type="SAM" id="Phobius"/>
    </source>
</evidence>
<sequence length="511" mass="55626">MLSAAVSGYPREHLHFRSQHPGVVHVLLTLPVISVGTFLAFGWSSENSAVGFRLYGLVGLLIAYGLAQIVLVRASGLTHWALNPSVQFALLGNLLPATAFILLSMWPDDLQRQVRFDPTPDIYRIQYEWLNLIGASALWTGHWSGTSRWLAEVLARTPVLARASQTVPQLRRSGLAAVLALVVGARLLAISLGLYGYSSSYEQAIAASAYNQYLALADDLGIIVLVAVSLTYFSGRCSVWLLIAVWATEELFGFMSGFKSAVVAPVVVVGMAYYVQRNRLPLWLLPVSLTALLLAYMVIEPFREYRNRESSFEGTSVTAIVNAFSAGGKSSNLDNNLTQTATNFLNRVQDVTTAAAGIEYAAKTDILPAGSPQFLADIFYSPLYSFVPRAIWQGKPINDLGVWYTQVVLGMNSLSSTGMSPVTYLNFAGGAWAVALGFLVVGLFQSAIFRALLLSGGAASFLIVGLTGALGHVDSVFYAFFIAIARYVPLLLVMRFVLFRSPNSSRHFHRD</sequence>
<accession>A0ABY6BB58</accession>
<gene>
    <name evidence="2" type="ORF">N4264_16720</name>
</gene>
<feature type="transmembrane region" description="Helical" evidence="1">
    <location>
        <begin position="424"/>
        <end position="444"/>
    </location>
</feature>
<keyword evidence="1" id="KW-1133">Transmembrane helix</keyword>
<keyword evidence="1" id="KW-0812">Transmembrane</keyword>
<dbReference type="EMBL" id="CP104694">
    <property type="protein sequence ID" value="UXI66388.1"/>
    <property type="molecule type" value="Genomic_DNA"/>
</dbReference>
<proteinExistence type="predicted"/>
<feature type="transmembrane region" description="Helical" evidence="1">
    <location>
        <begin position="54"/>
        <end position="74"/>
    </location>
</feature>
<feature type="transmembrane region" description="Helical" evidence="1">
    <location>
        <begin position="22"/>
        <end position="42"/>
    </location>
</feature>
<feature type="transmembrane region" description="Helical" evidence="1">
    <location>
        <begin position="476"/>
        <end position="498"/>
    </location>
</feature>
<evidence type="ECO:0000313" key="2">
    <source>
        <dbReference type="EMBL" id="UXI66388.1"/>
    </source>
</evidence>
<feature type="transmembrane region" description="Helical" evidence="1">
    <location>
        <begin position="251"/>
        <end position="274"/>
    </location>
</feature>
<feature type="transmembrane region" description="Helical" evidence="1">
    <location>
        <begin position="86"/>
        <end position="106"/>
    </location>
</feature>
<feature type="transmembrane region" description="Helical" evidence="1">
    <location>
        <begin position="175"/>
        <end position="197"/>
    </location>
</feature>
<dbReference type="Proteomes" id="UP001064632">
    <property type="component" value="Chromosome"/>
</dbReference>
<keyword evidence="3" id="KW-1185">Reference proteome</keyword>
<dbReference type="RefSeq" id="WP_261693372.1">
    <property type="nucleotide sequence ID" value="NZ_CP104694.1"/>
</dbReference>
<evidence type="ECO:0008006" key="4">
    <source>
        <dbReference type="Google" id="ProtNLM"/>
    </source>
</evidence>
<feature type="transmembrane region" description="Helical" evidence="1">
    <location>
        <begin position="280"/>
        <end position="299"/>
    </location>
</feature>
<name>A0ABY6BB58_9GAMM</name>
<protein>
    <recommendedName>
        <fullName evidence="4">Oligosaccharide repeat unit polymerase</fullName>
    </recommendedName>
</protein>
<keyword evidence="1" id="KW-0472">Membrane</keyword>
<feature type="transmembrane region" description="Helical" evidence="1">
    <location>
        <begin position="451"/>
        <end position="470"/>
    </location>
</feature>
<reference evidence="2" key="1">
    <citation type="submission" date="2022-09" db="EMBL/GenBank/DDBJ databases">
        <title>Tahibacter sp. nov., isolated from a fresh water.</title>
        <authorList>
            <person name="Baek J.H."/>
            <person name="Lee J.K."/>
            <person name="Kim J.M."/>
            <person name="Jeon C.O."/>
        </authorList>
    </citation>
    <scope>NUCLEOTIDE SEQUENCE</scope>
    <source>
        <strain evidence="2">W38</strain>
    </source>
</reference>